<dbReference type="RefSeq" id="WP_189989679.1">
    <property type="nucleotide sequence ID" value="NZ_BMZS01000005.1"/>
</dbReference>
<organism evidence="3 4">
    <name type="scientific">Thalassobaculum fulvum</name>
    <dbReference type="NCBI Taxonomy" id="1633335"/>
    <lineage>
        <taxon>Bacteria</taxon>
        <taxon>Pseudomonadati</taxon>
        <taxon>Pseudomonadota</taxon>
        <taxon>Alphaproteobacteria</taxon>
        <taxon>Rhodospirillales</taxon>
        <taxon>Thalassobaculaceae</taxon>
        <taxon>Thalassobaculum</taxon>
    </lineage>
</organism>
<comment type="caution">
    <text evidence="3">The sequence shown here is derived from an EMBL/GenBank/DDBJ whole genome shotgun (WGS) entry which is preliminary data.</text>
</comment>
<feature type="transmembrane region" description="Helical" evidence="1">
    <location>
        <begin position="12"/>
        <end position="29"/>
    </location>
</feature>
<reference evidence="3" key="2">
    <citation type="submission" date="2020-09" db="EMBL/GenBank/DDBJ databases">
        <authorList>
            <person name="Sun Q."/>
            <person name="Kim S."/>
        </authorList>
    </citation>
    <scope>NUCLEOTIDE SEQUENCE</scope>
    <source>
        <strain evidence="3">KCTC 42651</strain>
    </source>
</reference>
<dbReference type="Pfam" id="PF14342">
    <property type="entry name" value="DUF4396"/>
    <property type="match status" value="1"/>
</dbReference>
<feature type="transmembrane region" description="Helical" evidence="1">
    <location>
        <begin position="111"/>
        <end position="133"/>
    </location>
</feature>
<feature type="domain" description="DUF4396" evidence="2">
    <location>
        <begin position="76"/>
        <end position="207"/>
    </location>
</feature>
<keyword evidence="1" id="KW-0472">Membrane</keyword>
<gene>
    <name evidence="3" type="ORF">GCM10017083_23540</name>
</gene>
<sequence length="218" mass="23808">MNEIRTFLDQWWLVGLWLAVTATCVLWLLRDLRTRNPEIAGLMQFVWIFTVAYSGPLGLWIYWTAGRKQIARDSMWRRGARSVAHCYSGCGLGEIAGVLVTVGLLSLGTWWAAGTTFVLAYVAGFALTAGPLMQEGVTPAVAVRDAFYSETASITVMEVVAIGVDLLLARSATMADPLFWSALIVSLTAGLVAAYPVNVLLIRWGVKEGMHDPRELAA</sequence>
<evidence type="ECO:0000259" key="2">
    <source>
        <dbReference type="Pfam" id="PF14342"/>
    </source>
</evidence>
<reference evidence="3" key="1">
    <citation type="journal article" date="2014" name="Int. J. Syst. Evol. Microbiol.">
        <title>Complete genome sequence of Corynebacterium casei LMG S-19264T (=DSM 44701T), isolated from a smear-ripened cheese.</title>
        <authorList>
            <consortium name="US DOE Joint Genome Institute (JGI-PGF)"/>
            <person name="Walter F."/>
            <person name="Albersmeier A."/>
            <person name="Kalinowski J."/>
            <person name="Ruckert C."/>
        </authorList>
    </citation>
    <scope>NUCLEOTIDE SEQUENCE</scope>
    <source>
        <strain evidence="3">KCTC 42651</strain>
    </source>
</reference>
<feature type="transmembrane region" description="Helical" evidence="1">
    <location>
        <begin position="41"/>
        <end position="63"/>
    </location>
</feature>
<protein>
    <recommendedName>
        <fullName evidence="2">DUF4396 domain-containing protein</fullName>
    </recommendedName>
</protein>
<keyword evidence="1" id="KW-0812">Transmembrane</keyword>
<proteinExistence type="predicted"/>
<evidence type="ECO:0000313" key="3">
    <source>
        <dbReference type="EMBL" id="GHD50371.1"/>
    </source>
</evidence>
<feature type="transmembrane region" description="Helical" evidence="1">
    <location>
        <begin position="154"/>
        <end position="172"/>
    </location>
</feature>
<keyword evidence="1" id="KW-1133">Transmembrane helix</keyword>
<feature type="transmembrane region" description="Helical" evidence="1">
    <location>
        <begin position="178"/>
        <end position="201"/>
    </location>
</feature>
<evidence type="ECO:0000313" key="4">
    <source>
        <dbReference type="Proteomes" id="UP000630353"/>
    </source>
</evidence>
<accession>A0A918XRZ8</accession>
<keyword evidence="4" id="KW-1185">Reference proteome</keyword>
<dbReference type="AlphaFoldDB" id="A0A918XRZ8"/>
<feature type="transmembrane region" description="Helical" evidence="1">
    <location>
        <begin position="84"/>
        <end position="105"/>
    </location>
</feature>
<evidence type="ECO:0000256" key="1">
    <source>
        <dbReference type="SAM" id="Phobius"/>
    </source>
</evidence>
<dbReference type="InterPro" id="IPR025509">
    <property type="entry name" value="DUF4396"/>
</dbReference>
<dbReference type="Proteomes" id="UP000630353">
    <property type="component" value="Unassembled WGS sequence"/>
</dbReference>
<dbReference type="EMBL" id="BMZS01000005">
    <property type="protein sequence ID" value="GHD50371.1"/>
    <property type="molecule type" value="Genomic_DNA"/>
</dbReference>
<name>A0A918XRZ8_9PROT</name>